<sequence>MFRARHRAMFIFAIAGGTLTSAPALAGGFYLQEQSPLETGRALSGGAAAADDPSTVYFNPAAMTALPGIQISTGAIALMPTALQTNRGTTRSAPGLPVQVPVSGGSGGNPFHKVIPVPSFYATAQVNDRLWAGIGVNAPFGLKLDYDPDFFGRYDSLHTDLKTYNIQPSLAFRITDNLSIGGGIDAQYVKVKLTNALPNLSPSAPDGLLSVTGDDLSFGWNLGAFYTSGGTNFGVHYRSRMKHSLGGRYVVTGLLGPIAAGNVDLPVSAPLTLPDIVTVSLTRSLTPRLRAMLTARWYNWSVFREINIQPEGAAASVKELHYRDSYSMSVGGEYDVSDRLTLRAGTMFDRTPTNPQYLTTRVPDGDRVWLSGGATFNLSDAFALNVSYAHNFVGKANIIRPDEYYPAPATVVATTRSLTSGNADQFAASLTARF</sequence>
<dbReference type="SUPFAM" id="SSF56935">
    <property type="entry name" value="Porins"/>
    <property type="match status" value="1"/>
</dbReference>
<evidence type="ECO:0000256" key="7">
    <source>
        <dbReference type="ARBA" id="ARBA00023237"/>
    </source>
</evidence>
<dbReference type="InterPro" id="IPR005017">
    <property type="entry name" value="OMPP1/FadL/TodX"/>
</dbReference>
<comment type="subcellular location">
    <subcellularLocation>
        <location evidence="1">Cell outer membrane</location>
        <topology evidence="1">Multi-pass membrane protein</topology>
    </subcellularLocation>
</comment>
<evidence type="ECO:0000256" key="6">
    <source>
        <dbReference type="ARBA" id="ARBA00023136"/>
    </source>
</evidence>
<keyword evidence="10" id="KW-1185">Reference proteome</keyword>
<evidence type="ECO:0000256" key="8">
    <source>
        <dbReference type="SAM" id="SignalP"/>
    </source>
</evidence>
<evidence type="ECO:0000256" key="5">
    <source>
        <dbReference type="ARBA" id="ARBA00022729"/>
    </source>
</evidence>
<evidence type="ECO:0000256" key="3">
    <source>
        <dbReference type="ARBA" id="ARBA00022452"/>
    </source>
</evidence>
<keyword evidence="3" id="KW-1134">Transmembrane beta strand</keyword>
<keyword evidence="4" id="KW-0812">Transmembrane</keyword>
<protein>
    <submittedName>
        <fullName evidence="9">Long-chain fatty acid transport protein</fullName>
    </submittedName>
</protein>
<reference evidence="9 10" key="1">
    <citation type="submission" date="2020-08" db="EMBL/GenBank/DDBJ databases">
        <title>Genomic Encyclopedia of Type Strains, Phase IV (KMG-IV): sequencing the most valuable type-strain genomes for metagenomic binning, comparative biology and taxonomic classification.</title>
        <authorList>
            <person name="Goeker M."/>
        </authorList>
    </citation>
    <scope>NUCLEOTIDE SEQUENCE [LARGE SCALE GENOMIC DNA]</scope>
    <source>
        <strain evidence="9 10">DSM 29348</strain>
    </source>
</reference>
<dbReference type="Pfam" id="PF03349">
    <property type="entry name" value="Toluene_X"/>
    <property type="match status" value="1"/>
</dbReference>
<evidence type="ECO:0000256" key="2">
    <source>
        <dbReference type="ARBA" id="ARBA00008163"/>
    </source>
</evidence>
<name>A0A7W6DJT4_9SPHN</name>
<keyword evidence="5 8" id="KW-0732">Signal</keyword>
<comment type="caution">
    <text evidence="9">The sequence shown here is derived from an EMBL/GenBank/DDBJ whole genome shotgun (WGS) entry which is preliminary data.</text>
</comment>
<evidence type="ECO:0000313" key="9">
    <source>
        <dbReference type="EMBL" id="MBB3982631.1"/>
    </source>
</evidence>
<dbReference type="GO" id="GO:0015483">
    <property type="term" value="F:long-chain fatty acid transporting porin activity"/>
    <property type="evidence" value="ECO:0007669"/>
    <property type="project" value="TreeGrafter"/>
</dbReference>
<evidence type="ECO:0000256" key="1">
    <source>
        <dbReference type="ARBA" id="ARBA00004571"/>
    </source>
</evidence>
<dbReference type="AlphaFoldDB" id="A0A7W6DJT4"/>
<accession>A0A7W6DJT4</accession>
<dbReference type="PANTHER" id="PTHR35093:SF3">
    <property type="entry name" value="LONG-CHAIN FATTY ACID TRANSPORT PROTEIN"/>
    <property type="match status" value="1"/>
</dbReference>
<dbReference type="EMBL" id="JACIEB010000005">
    <property type="protein sequence ID" value="MBB3982631.1"/>
    <property type="molecule type" value="Genomic_DNA"/>
</dbReference>
<feature type="chain" id="PRO_5031562805" evidence="8">
    <location>
        <begin position="27"/>
        <end position="434"/>
    </location>
</feature>
<proteinExistence type="inferred from homology"/>
<dbReference type="PANTHER" id="PTHR35093">
    <property type="entry name" value="OUTER MEMBRANE PROTEIN NMB0088-RELATED"/>
    <property type="match status" value="1"/>
</dbReference>
<dbReference type="Proteomes" id="UP000552757">
    <property type="component" value="Unassembled WGS sequence"/>
</dbReference>
<dbReference type="GO" id="GO:0009279">
    <property type="term" value="C:cell outer membrane"/>
    <property type="evidence" value="ECO:0007669"/>
    <property type="project" value="UniProtKB-SubCell"/>
</dbReference>
<evidence type="ECO:0000313" key="10">
    <source>
        <dbReference type="Proteomes" id="UP000552757"/>
    </source>
</evidence>
<gene>
    <name evidence="9" type="ORF">GGR44_002297</name>
</gene>
<evidence type="ECO:0000256" key="4">
    <source>
        <dbReference type="ARBA" id="ARBA00022692"/>
    </source>
</evidence>
<feature type="signal peptide" evidence="8">
    <location>
        <begin position="1"/>
        <end position="26"/>
    </location>
</feature>
<keyword evidence="7" id="KW-0998">Cell outer membrane</keyword>
<comment type="similarity">
    <text evidence="2">Belongs to the OmpP1/FadL family.</text>
</comment>
<keyword evidence="6" id="KW-0472">Membrane</keyword>
<organism evidence="9 10">
    <name type="scientific">Sphingobium fontiphilum</name>
    <dbReference type="NCBI Taxonomy" id="944425"/>
    <lineage>
        <taxon>Bacteria</taxon>
        <taxon>Pseudomonadati</taxon>
        <taxon>Pseudomonadota</taxon>
        <taxon>Alphaproteobacteria</taxon>
        <taxon>Sphingomonadales</taxon>
        <taxon>Sphingomonadaceae</taxon>
        <taxon>Sphingobium</taxon>
    </lineage>
</organism>
<dbReference type="Gene3D" id="2.40.160.60">
    <property type="entry name" value="Outer membrane protein transport protein (OMPP1/FadL/TodX)"/>
    <property type="match status" value="1"/>
</dbReference>